<accession>A0A398CSW4</accession>
<protein>
    <recommendedName>
        <fullName evidence="8">DEAD/DEAH box helicase</fullName>
    </recommendedName>
</protein>
<evidence type="ECO:0000259" key="4">
    <source>
        <dbReference type="PROSITE" id="PS51192"/>
    </source>
</evidence>
<dbReference type="Proteomes" id="UP000266340">
    <property type="component" value="Unassembled WGS sequence"/>
</dbReference>
<evidence type="ECO:0000313" key="7">
    <source>
        <dbReference type="Proteomes" id="UP000266340"/>
    </source>
</evidence>
<dbReference type="PANTHER" id="PTHR30580:SF1">
    <property type="entry name" value="COMF OPERON PROTEIN 1"/>
    <property type="match status" value="1"/>
</dbReference>
<keyword evidence="3" id="KW-0238">DNA-binding</keyword>
<dbReference type="InterPro" id="IPR027417">
    <property type="entry name" value="P-loop_NTPase"/>
</dbReference>
<proteinExistence type="predicted"/>
<name>A0A398CSW4_9BACL</name>
<dbReference type="Pfam" id="PF00271">
    <property type="entry name" value="Helicase_C"/>
    <property type="match status" value="1"/>
</dbReference>
<dbReference type="RefSeq" id="WP_119150094.1">
    <property type="nucleotide sequence ID" value="NZ_QXJM01000039.1"/>
</dbReference>
<evidence type="ECO:0008006" key="8">
    <source>
        <dbReference type="Google" id="ProtNLM"/>
    </source>
</evidence>
<dbReference type="Pfam" id="PF00270">
    <property type="entry name" value="DEAD"/>
    <property type="match status" value="1"/>
</dbReference>
<dbReference type="GO" id="GO:0003677">
    <property type="term" value="F:DNA binding"/>
    <property type="evidence" value="ECO:0007669"/>
    <property type="project" value="UniProtKB-KW"/>
</dbReference>
<dbReference type="InterPro" id="IPR011545">
    <property type="entry name" value="DEAD/DEAH_box_helicase_dom"/>
</dbReference>
<dbReference type="PANTHER" id="PTHR30580">
    <property type="entry name" value="PRIMOSOMAL PROTEIN N"/>
    <property type="match status" value="1"/>
</dbReference>
<organism evidence="6 7">
    <name type="scientific">Cohnella faecalis</name>
    <dbReference type="NCBI Taxonomy" id="2315694"/>
    <lineage>
        <taxon>Bacteria</taxon>
        <taxon>Bacillati</taxon>
        <taxon>Bacillota</taxon>
        <taxon>Bacilli</taxon>
        <taxon>Bacillales</taxon>
        <taxon>Paenibacillaceae</taxon>
        <taxon>Cohnella</taxon>
    </lineage>
</organism>
<dbReference type="PROSITE" id="PS51194">
    <property type="entry name" value="HELICASE_CTER"/>
    <property type="match status" value="1"/>
</dbReference>
<dbReference type="SMART" id="SM00490">
    <property type="entry name" value="HELICc"/>
    <property type="match status" value="1"/>
</dbReference>
<evidence type="ECO:0000256" key="2">
    <source>
        <dbReference type="ARBA" id="ARBA00022840"/>
    </source>
</evidence>
<comment type="caution">
    <text evidence="6">The sequence shown here is derived from an EMBL/GenBank/DDBJ whole genome shotgun (WGS) entry which is preliminary data.</text>
</comment>
<evidence type="ECO:0000256" key="1">
    <source>
        <dbReference type="ARBA" id="ARBA00022741"/>
    </source>
</evidence>
<dbReference type="InterPro" id="IPR001650">
    <property type="entry name" value="Helicase_C-like"/>
</dbReference>
<sequence length="451" mass="49157">MGRSRECGLLVIGTLERERSVSRPAAANAGELAARWGLSPAQAEAAAAALNFLASPGRWLPPFSPDASVLSSLAGPGYSQLRPSSFTLQSLVAKRLANLLSSTFGRRNERSRLSGRTFLLWAVTGAGKTEMIFPLIDSVLASGGRVLIATPRRDVVLELAPRLSKAFPDAKRAVLYGGSADKFANAELTLATTHQLLRFQGAFDLVLIDELDAYPYHNNPMLHYAAAKAGKKAGATVLLSATPPAELKRQAVRGKLPHARVPVRHHGFPLPVPRRLPVPGAARWLQAAKPPHRLLKALAQSLDRGAQVFLFVPVIRFVEPLVELLRLHLRIRPDSIQGTSSEDEARTDKVDLFREKRIRLLVTTTILERGVTIPKSDVFVLDADKPLFDAAALEQMAGRAGRSRDDPAGRVYFAASSWTSAQRKACREIRGMNREAVRKGYLSANGRRGEC</sequence>
<dbReference type="GO" id="GO:0005524">
    <property type="term" value="F:ATP binding"/>
    <property type="evidence" value="ECO:0007669"/>
    <property type="project" value="UniProtKB-KW"/>
</dbReference>
<keyword evidence="7" id="KW-1185">Reference proteome</keyword>
<dbReference type="GO" id="GO:0006270">
    <property type="term" value="P:DNA replication initiation"/>
    <property type="evidence" value="ECO:0007669"/>
    <property type="project" value="TreeGrafter"/>
</dbReference>
<dbReference type="OrthoDB" id="2077914at2"/>
<evidence type="ECO:0000313" key="6">
    <source>
        <dbReference type="EMBL" id="RIE02054.1"/>
    </source>
</evidence>
<dbReference type="InterPro" id="IPR014001">
    <property type="entry name" value="Helicase_ATP-bd"/>
</dbReference>
<feature type="domain" description="Helicase C-terminal" evidence="5">
    <location>
        <begin position="294"/>
        <end position="445"/>
    </location>
</feature>
<dbReference type="EMBL" id="QXJM01000039">
    <property type="protein sequence ID" value="RIE02054.1"/>
    <property type="molecule type" value="Genomic_DNA"/>
</dbReference>
<dbReference type="GO" id="GO:0006302">
    <property type="term" value="P:double-strand break repair"/>
    <property type="evidence" value="ECO:0007669"/>
    <property type="project" value="TreeGrafter"/>
</dbReference>
<dbReference type="AlphaFoldDB" id="A0A398CSW4"/>
<dbReference type="SUPFAM" id="SSF52540">
    <property type="entry name" value="P-loop containing nucleoside triphosphate hydrolases"/>
    <property type="match status" value="1"/>
</dbReference>
<dbReference type="PROSITE" id="PS51192">
    <property type="entry name" value="HELICASE_ATP_BIND_1"/>
    <property type="match status" value="1"/>
</dbReference>
<evidence type="ECO:0000259" key="5">
    <source>
        <dbReference type="PROSITE" id="PS51194"/>
    </source>
</evidence>
<dbReference type="GO" id="GO:0043138">
    <property type="term" value="F:3'-5' DNA helicase activity"/>
    <property type="evidence" value="ECO:0007669"/>
    <property type="project" value="TreeGrafter"/>
</dbReference>
<dbReference type="GO" id="GO:0006310">
    <property type="term" value="P:DNA recombination"/>
    <property type="evidence" value="ECO:0007669"/>
    <property type="project" value="TreeGrafter"/>
</dbReference>
<dbReference type="SMART" id="SM00487">
    <property type="entry name" value="DEXDc"/>
    <property type="match status" value="1"/>
</dbReference>
<gene>
    <name evidence="6" type="ORF">D3H35_14920</name>
</gene>
<evidence type="ECO:0000256" key="3">
    <source>
        <dbReference type="ARBA" id="ARBA00023125"/>
    </source>
</evidence>
<dbReference type="Gene3D" id="3.40.50.300">
    <property type="entry name" value="P-loop containing nucleotide triphosphate hydrolases"/>
    <property type="match status" value="2"/>
</dbReference>
<feature type="domain" description="Helicase ATP-binding" evidence="4">
    <location>
        <begin position="109"/>
        <end position="261"/>
    </location>
</feature>
<keyword evidence="1" id="KW-0547">Nucleotide-binding</keyword>
<keyword evidence="2" id="KW-0067">ATP-binding</keyword>
<reference evidence="6 7" key="1">
    <citation type="submission" date="2018-09" db="EMBL/GenBank/DDBJ databases">
        <title>Cohnella cavernae sp. nov., isolated from a karst cave.</title>
        <authorList>
            <person name="Zhu H."/>
        </authorList>
    </citation>
    <scope>NUCLEOTIDE SEQUENCE [LARGE SCALE GENOMIC DNA]</scope>
    <source>
        <strain evidence="6 7">K2E09-144</strain>
    </source>
</reference>